<dbReference type="Pfam" id="PF00962">
    <property type="entry name" value="A_deaminase"/>
    <property type="match status" value="1"/>
</dbReference>
<dbReference type="PANTHER" id="PTHR11409:SF39">
    <property type="entry name" value="ADENOSINE DEAMINASE 2"/>
    <property type="match status" value="1"/>
</dbReference>
<feature type="domain" description="Adenosine deaminase" evidence="10">
    <location>
        <begin position="232"/>
        <end position="531"/>
    </location>
</feature>
<dbReference type="EMBL" id="MU006095">
    <property type="protein sequence ID" value="KAF2839398.1"/>
    <property type="molecule type" value="Genomic_DNA"/>
</dbReference>
<evidence type="ECO:0000256" key="3">
    <source>
        <dbReference type="ARBA" id="ARBA00006083"/>
    </source>
</evidence>
<dbReference type="PANTHER" id="PTHR11409">
    <property type="entry name" value="ADENOSINE DEAMINASE"/>
    <property type="match status" value="1"/>
</dbReference>
<organism evidence="11 12">
    <name type="scientific">Patellaria atrata CBS 101060</name>
    <dbReference type="NCBI Taxonomy" id="1346257"/>
    <lineage>
        <taxon>Eukaryota</taxon>
        <taxon>Fungi</taxon>
        <taxon>Dikarya</taxon>
        <taxon>Ascomycota</taxon>
        <taxon>Pezizomycotina</taxon>
        <taxon>Dothideomycetes</taxon>
        <taxon>Dothideomycetes incertae sedis</taxon>
        <taxon>Patellariales</taxon>
        <taxon>Patellariaceae</taxon>
        <taxon>Patellaria</taxon>
    </lineage>
</organism>
<dbReference type="Gene3D" id="3.20.20.140">
    <property type="entry name" value="Metal-dependent hydrolases"/>
    <property type="match status" value="1"/>
</dbReference>
<keyword evidence="6" id="KW-0479">Metal-binding</keyword>
<dbReference type="InterPro" id="IPR032466">
    <property type="entry name" value="Metal_Hydrolase"/>
</dbReference>
<evidence type="ECO:0000259" key="10">
    <source>
        <dbReference type="Pfam" id="PF00962"/>
    </source>
</evidence>
<protein>
    <recommendedName>
        <fullName evidence="4">adenosine deaminase</fullName>
        <ecNumber evidence="4">3.5.4.4</ecNumber>
    </recommendedName>
</protein>
<proteinExistence type="inferred from homology"/>
<evidence type="ECO:0000256" key="1">
    <source>
        <dbReference type="ARBA" id="ARBA00001947"/>
    </source>
</evidence>
<dbReference type="FunFam" id="3.20.20.140:FF:000017">
    <property type="entry name" value="Adenosine deaminase 2"/>
    <property type="match status" value="1"/>
</dbReference>
<evidence type="ECO:0000256" key="8">
    <source>
        <dbReference type="ARBA" id="ARBA00022801"/>
    </source>
</evidence>
<dbReference type="OrthoDB" id="7202371at2759"/>
<comment type="caution">
    <text evidence="11">The sequence shown here is derived from an EMBL/GenBank/DDBJ whole genome shotgun (WGS) entry which is preliminary data.</text>
</comment>
<evidence type="ECO:0000256" key="5">
    <source>
        <dbReference type="ARBA" id="ARBA00022525"/>
    </source>
</evidence>
<comment type="subcellular location">
    <subcellularLocation>
        <location evidence="2">Secreted</location>
    </subcellularLocation>
</comment>
<dbReference type="GO" id="GO:0005576">
    <property type="term" value="C:extracellular region"/>
    <property type="evidence" value="ECO:0007669"/>
    <property type="project" value="UniProtKB-SubCell"/>
</dbReference>
<keyword evidence="5" id="KW-0964">Secreted</keyword>
<evidence type="ECO:0000256" key="2">
    <source>
        <dbReference type="ARBA" id="ARBA00004613"/>
    </source>
</evidence>
<dbReference type="GO" id="GO:0046103">
    <property type="term" value="P:inosine biosynthetic process"/>
    <property type="evidence" value="ECO:0007669"/>
    <property type="project" value="TreeGrafter"/>
</dbReference>
<dbReference type="AlphaFoldDB" id="A0A9P4VQ29"/>
<reference evidence="11" key="1">
    <citation type="journal article" date="2020" name="Stud. Mycol.">
        <title>101 Dothideomycetes genomes: a test case for predicting lifestyles and emergence of pathogens.</title>
        <authorList>
            <person name="Haridas S."/>
            <person name="Albert R."/>
            <person name="Binder M."/>
            <person name="Bloem J."/>
            <person name="Labutti K."/>
            <person name="Salamov A."/>
            <person name="Andreopoulos B."/>
            <person name="Baker S."/>
            <person name="Barry K."/>
            <person name="Bills G."/>
            <person name="Bluhm B."/>
            <person name="Cannon C."/>
            <person name="Castanera R."/>
            <person name="Culley D."/>
            <person name="Daum C."/>
            <person name="Ezra D."/>
            <person name="Gonzalez J."/>
            <person name="Henrissat B."/>
            <person name="Kuo A."/>
            <person name="Liang C."/>
            <person name="Lipzen A."/>
            <person name="Lutzoni F."/>
            <person name="Magnuson J."/>
            <person name="Mondo S."/>
            <person name="Nolan M."/>
            <person name="Ohm R."/>
            <person name="Pangilinan J."/>
            <person name="Park H.-J."/>
            <person name="Ramirez L."/>
            <person name="Alfaro M."/>
            <person name="Sun H."/>
            <person name="Tritt A."/>
            <person name="Yoshinaga Y."/>
            <person name="Zwiers L.-H."/>
            <person name="Turgeon B."/>
            <person name="Goodwin S."/>
            <person name="Spatafora J."/>
            <person name="Crous P."/>
            <person name="Grigoriev I."/>
        </authorList>
    </citation>
    <scope>NUCLEOTIDE SEQUENCE</scope>
    <source>
        <strain evidence="11">CBS 101060</strain>
    </source>
</reference>
<dbReference type="Proteomes" id="UP000799429">
    <property type="component" value="Unassembled WGS sequence"/>
</dbReference>
<keyword evidence="12" id="KW-1185">Reference proteome</keyword>
<dbReference type="SUPFAM" id="SSF51556">
    <property type="entry name" value="Metallo-dependent hydrolases"/>
    <property type="match status" value="1"/>
</dbReference>
<evidence type="ECO:0000256" key="6">
    <source>
        <dbReference type="ARBA" id="ARBA00022723"/>
    </source>
</evidence>
<dbReference type="EC" id="3.5.4.4" evidence="4"/>
<accession>A0A9P4VQ29</accession>
<keyword evidence="7" id="KW-0732">Signal</keyword>
<name>A0A9P4VQ29_9PEZI</name>
<evidence type="ECO:0000256" key="4">
    <source>
        <dbReference type="ARBA" id="ARBA00012784"/>
    </source>
</evidence>
<evidence type="ECO:0000256" key="7">
    <source>
        <dbReference type="ARBA" id="ARBA00022729"/>
    </source>
</evidence>
<evidence type="ECO:0000313" key="12">
    <source>
        <dbReference type="Proteomes" id="UP000799429"/>
    </source>
</evidence>
<keyword evidence="8 11" id="KW-0378">Hydrolase</keyword>
<dbReference type="InterPro" id="IPR006330">
    <property type="entry name" value="Ado/ade_deaminase"/>
</dbReference>
<comment type="similarity">
    <text evidence="3">Belongs to the metallo-dependent hydrolases superfamily. Adenosine and AMP deaminases family. ADGF subfamily.</text>
</comment>
<dbReference type="GO" id="GO:0046872">
    <property type="term" value="F:metal ion binding"/>
    <property type="evidence" value="ECO:0007669"/>
    <property type="project" value="UniProtKB-KW"/>
</dbReference>
<dbReference type="GO" id="GO:0004000">
    <property type="term" value="F:adenosine deaminase activity"/>
    <property type="evidence" value="ECO:0007669"/>
    <property type="project" value="TreeGrafter"/>
</dbReference>
<evidence type="ECO:0000256" key="9">
    <source>
        <dbReference type="ARBA" id="ARBA00047764"/>
    </source>
</evidence>
<dbReference type="GO" id="GO:0006154">
    <property type="term" value="P:adenosine catabolic process"/>
    <property type="evidence" value="ECO:0007669"/>
    <property type="project" value="TreeGrafter"/>
</dbReference>
<sequence length="584" mass="66575">MEQSQSEEDTQWEEELGVPSFKDEFIQKYFAGRDALIHEEDKQRSDRIFRENLSPIAEEACAIVDQIRFEEQQTLWTREFEDSLQEAEGDVYPGMMFSLAKERMEKSKLWKIIRRMPKGALLHCHLPAMVDLDWLFEEAFNTKGIHIKASGPLATAGDRDKVRFEFKYTGKPTPQDAANVWSESYQPDTLIPITTAANNFPDGGKEGFMKWVKDRCTITPDESVKHHYGLNDVWKKFTSTFLILGSLTHYEPIFRKFLRQMFKSLLDDGIRWVDLRSAFVEPYRKLGAEEDEEGYFEFFRVFEEELENFKASEEGKGFWGARFIWTTLRFLDKKSVIDHIHLLLDLKEQYPHLIAGYDLVGQEDTGHPLSTHLPSLLYLKKLSAETSLNIPFFFHAGETLGTGTPTDHNLFDAILLGTRRIGHGFSLHKHPLLITMVKEKRILIESCPISNEVLRLTASILSHPLPALLAAGVPCALSNDDPAILGHGTSGSSHDFWQALQGWESLGLAGLGSLAENSVRWAAFEDQGNAEWVRDVKMGAVGKGVRARRMREWAVEWEEFCLWVVRTYGADEDFEGEGDEAGEG</sequence>
<evidence type="ECO:0000313" key="11">
    <source>
        <dbReference type="EMBL" id="KAF2839398.1"/>
    </source>
</evidence>
<comment type="catalytic activity">
    <reaction evidence="9">
        <text>adenosine + H2O + H(+) = inosine + NH4(+)</text>
        <dbReference type="Rhea" id="RHEA:24408"/>
        <dbReference type="ChEBI" id="CHEBI:15377"/>
        <dbReference type="ChEBI" id="CHEBI:15378"/>
        <dbReference type="ChEBI" id="CHEBI:16335"/>
        <dbReference type="ChEBI" id="CHEBI:17596"/>
        <dbReference type="ChEBI" id="CHEBI:28938"/>
        <dbReference type="EC" id="3.5.4.4"/>
    </reaction>
</comment>
<gene>
    <name evidence="11" type="ORF">M501DRAFT_992363</name>
</gene>
<dbReference type="InterPro" id="IPR001365">
    <property type="entry name" value="A_deaminase_dom"/>
</dbReference>
<comment type="cofactor">
    <cofactor evidence="1">
        <name>Zn(2+)</name>
        <dbReference type="ChEBI" id="CHEBI:29105"/>
    </cofactor>
</comment>